<dbReference type="InterPro" id="IPR001638">
    <property type="entry name" value="Solute-binding_3/MltF_N"/>
</dbReference>
<protein>
    <submittedName>
        <fullName evidence="3">AtrA protein</fullName>
    </submittedName>
</protein>
<sequence length="372" mass="39496">MTEVTRFWCTRNSGYSLTGHRAFGRHGDRQGLWRRHPPALLGIRGTGSVPCLSGPRRDAPVDSNPPGRALTMTPNSHRRNAALVVVAAGSLLLSACGSGSSATKSLHDQLPAAIRKAGVISVGASFTAAPVVFKNSQGQPDGLDPDLAAALSKELGVTLEFHDVGAFANVLPGLLSKQYDVAMSGITDTHERENGLDADEKPVNAGNDFVDYFMAGVGIVVHRGNPEGINTLDKLCGKTVAVKKGTIHDTLANNQQNACTRTGSPLKILEVDADTTLQDDVRTGKAAAYLTDYPKALFHSETVDNGQTFQVVGQQLQPRPYGIALRKEDTVLRDVLTKAVERLILNGTYDGVLSNRKLQDGAIPAAVVNGSD</sequence>
<evidence type="ECO:0000313" key="4">
    <source>
        <dbReference type="Proteomes" id="UP000248039"/>
    </source>
</evidence>
<feature type="domain" description="Solute-binding protein family 3/N-terminal" evidence="2">
    <location>
        <begin position="119"/>
        <end position="361"/>
    </location>
</feature>
<dbReference type="SMART" id="SM00062">
    <property type="entry name" value="PBPb"/>
    <property type="match status" value="1"/>
</dbReference>
<dbReference type="Gene3D" id="3.40.190.10">
    <property type="entry name" value="Periplasmic binding protein-like II"/>
    <property type="match status" value="2"/>
</dbReference>
<name>A0A2V4PPG5_9ACTN</name>
<dbReference type="SUPFAM" id="SSF53850">
    <property type="entry name" value="Periplasmic binding protein-like II"/>
    <property type="match status" value="1"/>
</dbReference>
<evidence type="ECO:0000313" key="3">
    <source>
        <dbReference type="EMBL" id="PYC88240.1"/>
    </source>
</evidence>
<dbReference type="PANTHER" id="PTHR35936:SF17">
    <property type="entry name" value="ARGININE-BINDING EXTRACELLULAR PROTEIN ARTP"/>
    <property type="match status" value="1"/>
</dbReference>
<dbReference type="AlphaFoldDB" id="A0A2V4PPG5"/>
<proteinExistence type="predicted"/>
<keyword evidence="1" id="KW-0732">Signal</keyword>
<dbReference type="OrthoDB" id="4633994at2"/>
<dbReference type="Proteomes" id="UP000248039">
    <property type="component" value="Unassembled WGS sequence"/>
</dbReference>
<gene>
    <name evidence="3" type="ORF">C7C46_00910</name>
</gene>
<evidence type="ECO:0000259" key="2">
    <source>
        <dbReference type="SMART" id="SM00062"/>
    </source>
</evidence>
<dbReference type="CDD" id="cd01004">
    <property type="entry name" value="PBP2_MidA_like"/>
    <property type="match status" value="1"/>
</dbReference>
<dbReference type="EMBL" id="PYBW01000005">
    <property type="protein sequence ID" value="PYC88240.1"/>
    <property type="molecule type" value="Genomic_DNA"/>
</dbReference>
<accession>A0A2V4PPG5</accession>
<reference evidence="3 4" key="1">
    <citation type="submission" date="2018-03" db="EMBL/GenBank/DDBJ databases">
        <title>Bioinformatic expansion and discovery of thiopeptide antibiotics.</title>
        <authorList>
            <person name="Schwalen C.J."/>
            <person name="Hudson G.A."/>
            <person name="Mitchell D.A."/>
        </authorList>
    </citation>
    <scope>NUCLEOTIDE SEQUENCE [LARGE SCALE GENOMIC DNA]</scope>
    <source>
        <strain evidence="3 4">ATCC 21389</strain>
    </source>
</reference>
<dbReference type="Pfam" id="PF00497">
    <property type="entry name" value="SBP_bac_3"/>
    <property type="match status" value="1"/>
</dbReference>
<dbReference type="PANTHER" id="PTHR35936">
    <property type="entry name" value="MEMBRANE-BOUND LYTIC MUREIN TRANSGLYCOSYLASE F"/>
    <property type="match status" value="1"/>
</dbReference>
<organism evidence="3 4">
    <name type="scientific">Streptomyces tateyamensis</name>
    <dbReference type="NCBI Taxonomy" id="565073"/>
    <lineage>
        <taxon>Bacteria</taxon>
        <taxon>Bacillati</taxon>
        <taxon>Actinomycetota</taxon>
        <taxon>Actinomycetes</taxon>
        <taxon>Kitasatosporales</taxon>
        <taxon>Streptomycetaceae</taxon>
        <taxon>Streptomyces</taxon>
    </lineage>
</organism>
<evidence type="ECO:0000256" key="1">
    <source>
        <dbReference type="ARBA" id="ARBA00022729"/>
    </source>
</evidence>
<comment type="caution">
    <text evidence="3">The sequence shown here is derived from an EMBL/GenBank/DDBJ whole genome shotgun (WGS) entry which is preliminary data.</text>
</comment>
<keyword evidence="4" id="KW-1185">Reference proteome</keyword>